<dbReference type="EMBL" id="HE717023">
    <property type="protein sequence ID" value="CCG44809.1"/>
    <property type="molecule type" value="Genomic_DNA"/>
</dbReference>
<keyword evidence="2" id="KW-1185">Reference proteome</keyword>
<dbReference type="HOGENOM" id="CLU_1110197_0_0_9"/>
<name>I0JKY9_HALH3</name>
<dbReference type="RefSeq" id="WP_014642710.1">
    <property type="nucleotide sequence ID" value="NC_017668.1"/>
</dbReference>
<gene>
    <name evidence="1" type="ordered locus">HBHAL_2466</name>
</gene>
<dbReference type="Proteomes" id="UP000007397">
    <property type="component" value="Chromosome"/>
</dbReference>
<sequence length="250" mass="26307">MPLIINVPQLITCNAVITGNITCGEGNPIEGAEIFFSDFPEDVVFYDPNPAISDINGDFSTTVTVLPGTPLVSIDVSAITEVEGNIIETNVGTQAECPTVECPCKFRIGIQGNRAQATVEVLNQGAASSFSGTINVTAVQCFTASTNCNPAVDNFNVTFGSGGTTINFIQGRRIEIDCINDTFARVRGTALGTGNLFQGLFEVAIEVTVGAGNIGTWTILANDNMGHTFSTTFTARMSPITSIGECGLQF</sequence>
<dbReference type="PATRIC" id="fig|866895.3.peg.1475"/>
<reference evidence="1 2" key="1">
    <citation type="journal article" date="2013" name="Environ. Microbiol.">
        <title>Chloride and organic osmolytes: a hybrid strategy to cope with elevated salinities by the moderately halophilic, chloride-dependent bacterium Halobacillus halophilus.</title>
        <authorList>
            <person name="Saum S.H."/>
            <person name="Pfeiffer F."/>
            <person name="Palm P."/>
            <person name="Rampp M."/>
            <person name="Schuster S.C."/>
            <person name="Muller V."/>
            <person name="Oesterhelt D."/>
        </authorList>
    </citation>
    <scope>NUCLEOTIDE SEQUENCE [LARGE SCALE GENOMIC DNA]</scope>
    <source>
        <strain evidence="2">ATCC 35676 / DSM 2266 / JCM 20832 / KCTC 3685 / LMG 17431 / NBRC 102448 / NCIMB 2269</strain>
    </source>
</reference>
<dbReference type="AlphaFoldDB" id="I0JKY9"/>
<dbReference type="KEGG" id="hhd:HBHAL_2466"/>
<evidence type="ECO:0000313" key="2">
    <source>
        <dbReference type="Proteomes" id="UP000007397"/>
    </source>
</evidence>
<dbReference type="STRING" id="866895.HBHAL_2466"/>
<dbReference type="eggNOG" id="ENOG502ZBVA">
    <property type="taxonomic scope" value="Bacteria"/>
</dbReference>
<evidence type="ECO:0000313" key="1">
    <source>
        <dbReference type="EMBL" id="CCG44809.1"/>
    </source>
</evidence>
<organism evidence="1 2">
    <name type="scientific">Halobacillus halophilus (strain ATCC 35676 / DSM 2266 / JCM 20832 / KCTC 3685 / LMG 17431 / NBRC 102448 / NCIMB 2269)</name>
    <name type="common">Sporosarcina halophila</name>
    <dbReference type="NCBI Taxonomy" id="866895"/>
    <lineage>
        <taxon>Bacteria</taxon>
        <taxon>Bacillati</taxon>
        <taxon>Bacillota</taxon>
        <taxon>Bacilli</taxon>
        <taxon>Bacillales</taxon>
        <taxon>Bacillaceae</taxon>
        <taxon>Halobacillus</taxon>
    </lineage>
</organism>
<accession>I0JKY9</accession>
<protein>
    <submittedName>
        <fullName evidence="1">Uncharacterized protein</fullName>
    </submittedName>
</protein>
<proteinExistence type="predicted"/>